<name>A0A0A9ES23_ARUDO</name>
<dbReference type="EMBL" id="GBRH01196087">
    <property type="protein sequence ID" value="JAE01809.1"/>
    <property type="molecule type" value="Transcribed_RNA"/>
</dbReference>
<reference evidence="1" key="1">
    <citation type="submission" date="2014-09" db="EMBL/GenBank/DDBJ databases">
        <authorList>
            <person name="Magalhaes I.L.F."/>
            <person name="Oliveira U."/>
            <person name="Santos F.R."/>
            <person name="Vidigal T.H.D.A."/>
            <person name="Brescovit A.D."/>
            <person name="Santos A.J."/>
        </authorList>
    </citation>
    <scope>NUCLEOTIDE SEQUENCE</scope>
    <source>
        <tissue evidence="1">Shoot tissue taken approximately 20 cm above the soil surface</tissue>
    </source>
</reference>
<proteinExistence type="predicted"/>
<dbReference type="AlphaFoldDB" id="A0A0A9ES23"/>
<sequence>MQLFVSKNNSKLTTTINISVFLQFKFIWA</sequence>
<reference evidence="1" key="2">
    <citation type="journal article" date="2015" name="Data Brief">
        <title>Shoot transcriptome of the giant reed, Arundo donax.</title>
        <authorList>
            <person name="Barrero R.A."/>
            <person name="Guerrero F.D."/>
            <person name="Moolhuijzen P."/>
            <person name="Goolsby J.A."/>
            <person name="Tidwell J."/>
            <person name="Bellgard S.E."/>
            <person name="Bellgard M.I."/>
        </authorList>
    </citation>
    <scope>NUCLEOTIDE SEQUENCE</scope>
    <source>
        <tissue evidence="1">Shoot tissue taken approximately 20 cm above the soil surface</tissue>
    </source>
</reference>
<accession>A0A0A9ES23</accession>
<organism evidence="1">
    <name type="scientific">Arundo donax</name>
    <name type="common">Giant reed</name>
    <name type="synonym">Donax arundinaceus</name>
    <dbReference type="NCBI Taxonomy" id="35708"/>
    <lineage>
        <taxon>Eukaryota</taxon>
        <taxon>Viridiplantae</taxon>
        <taxon>Streptophyta</taxon>
        <taxon>Embryophyta</taxon>
        <taxon>Tracheophyta</taxon>
        <taxon>Spermatophyta</taxon>
        <taxon>Magnoliopsida</taxon>
        <taxon>Liliopsida</taxon>
        <taxon>Poales</taxon>
        <taxon>Poaceae</taxon>
        <taxon>PACMAD clade</taxon>
        <taxon>Arundinoideae</taxon>
        <taxon>Arundineae</taxon>
        <taxon>Arundo</taxon>
    </lineage>
</organism>
<evidence type="ECO:0000313" key="1">
    <source>
        <dbReference type="EMBL" id="JAE01809.1"/>
    </source>
</evidence>
<protein>
    <submittedName>
        <fullName evidence="1">Uncharacterized protein</fullName>
    </submittedName>
</protein>